<dbReference type="EMBL" id="GBRH01227868">
    <property type="protein sequence ID" value="JAD70027.1"/>
    <property type="molecule type" value="Transcribed_RNA"/>
</dbReference>
<name>A0A0A9CEV6_ARUDO</name>
<evidence type="ECO:0000313" key="1">
    <source>
        <dbReference type="EMBL" id="JAD70027.1"/>
    </source>
</evidence>
<reference evidence="1" key="2">
    <citation type="journal article" date="2015" name="Data Brief">
        <title>Shoot transcriptome of the giant reed, Arundo donax.</title>
        <authorList>
            <person name="Barrero R.A."/>
            <person name="Guerrero F.D."/>
            <person name="Moolhuijzen P."/>
            <person name="Goolsby J.A."/>
            <person name="Tidwell J."/>
            <person name="Bellgard S.E."/>
            <person name="Bellgard M.I."/>
        </authorList>
    </citation>
    <scope>NUCLEOTIDE SEQUENCE</scope>
    <source>
        <tissue evidence="1">Shoot tissue taken approximately 20 cm above the soil surface</tissue>
    </source>
</reference>
<organism evidence="1">
    <name type="scientific">Arundo donax</name>
    <name type="common">Giant reed</name>
    <name type="synonym">Donax arundinaceus</name>
    <dbReference type="NCBI Taxonomy" id="35708"/>
    <lineage>
        <taxon>Eukaryota</taxon>
        <taxon>Viridiplantae</taxon>
        <taxon>Streptophyta</taxon>
        <taxon>Embryophyta</taxon>
        <taxon>Tracheophyta</taxon>
        <taxon>Spermatophyta</taxon>
        <taxon>Magnoliopsida</taxon>
        <taxon>Liliopsida</taxon>
        <taxon>Poales</taxon>
        <taxon>Poaceae</taxon>
        <taxon>PACMAD clade</taxon>
        <taxon>Arundinoideae</taxon>
        <taxon>Arundineae</taxon>
        <taxon>Arundo</taxon>
    </lineage>
</organism>
<accession>A0A0A9CEV6</accession>
<dbReference type="AlphaFoldDB" id="A0A0A9CEV6"/>
<reference evidence="1" key="1">
    <citation type="submission" date="2014-09" db="EMBL/GenBank/DDBJ databases">
        <authorList>
            <person name="Magalhaes I.L.F."/>
            <person name="Oliveira U."/>
            <person name="Santos F.R."/>
            <person name="Vidigal T.H.D.A."/>
            <person name="Brescovit A.D."/>
            <person name="Santos A.J."/>
        </authorList>
    </citation>
    <scope>NUCLEOTIDE SEQUENCE</scope>
    <source>
        <tissue evidence="1">Shoot tissue taken approximately 20 cm above the soil surface</tissue>
    </source>
</reference>
<protein>
    <submittedName>
        <fullName evidence="1">Uncharacterized protein</fullName>
    </submittedName>
</protein>
<proteinExistence type="predicted"/>
<sequence>MRRQARRRVFQVTVSGRGMSARRRRA</sequence>